<keyword evidence="2" id="KW-1185">Reference proteome</keyword>
<name>A0AAW4LED4_9BACT</name>
<sequence length="75" mass="8368">MGRWQKTVKVPELSKLMRDAEATNIALAAQSGVSDHVISGARQGKEIREDLAAILLQTLKERKFQYAKMGRPRSS</sequence>
<accession>A0AAW4LED4</accession>
<evidence type="ECO:0008006" key="3">
    <source>
        <dbReference type="Google" id="ProtNLM"/>
    </source>
</evidence>
<proteinExistence type="predicted"/>
<dbReference type="Proteomes" id="UP000811899">
    <property type="component" value="Unassembled WGS sequence"/>
</dbReference>
<dbReference type="AlphaFoldDB" id="A0AAW4LED4"/>
<organism evidence="1 2">
    <name type="scientific">Geoanaerobacter pelophilus</name>
    <dbReference type="NCBI Taxonomy" id="60036"/>
    <lineage>
        <taxon>Bacteria</taxon>
        <taxon>Pseudomonadati</taxon>
        <taxon>Thermodesulfobacteriota</taxon>
        <taxon>Desulfuromonadia</taxon>
        <taxon>Geobacterales</taxon>
        <taxon>Geobacteraceae</taxon>
        <taxon>Geoanaerobacter</taxon>
    </lineage>
</organism>
<evidence type="ECO:0000313" key="2">
    <source>
        <dbReference type="Proteomes" id="UP000811899"/>
    </source>
</evidence>
<protein>
    <recommendedName>
        <fullName evidence="3">XRE family transcriptional regulator</fullName>
    </recommendedName>
</protein>
<evidence type="ECO:0000313" key="1">
    <source>
        <dbReference type="EMBL" id="MBT0666369.1"/>
    </source>
</evidence>
<dbReference type="RefSeq" id="WP_214173143.1">
    <property type="nucleotide sequence ID" value="NZ_JAHCVJ010000011.1"/>
</dbReference>
<gene>
    <name evidence="1" type="ORF">KI809_18835</name>
</gene>
<comment type="caution">
    <text evidence="1">The sequence shown here is derived from an EMBL/GenBank/DDBJ whole genome shotgun (WGS) entry which is preliminary data.</text>
</comment>
<dbReference type="EMBL" id="JAHCVJ010000011">
    <property type="protein sequence ID" value="MBT0666369.1"/>
    <property type="molecule type" value="Genomic_DNA"/>
</dbReference>
<reference evidence="1 2" key="1">
    <citation type="submission" date="2021-05" db="EMBL/GenBank/DDBJ databases">
        <title>The draft genome of Geobacter pelophilus DSM 12255.</title>
        <authorList>
            <person name="Xu Z."/>
            <person name="Masuda Y."/>
            <person name="Itoh H."/>
            <person name="Senoo K."/>
        </authorList>
    </citation>
    <scope>NUCLEOTIDE SEQUENCE [LARGE SCALE GENOMIC DNA]</scope>
    <source>
        <strain evidence="1 2">DSM 12255</strain>
    </source>
</reference>